<evidence type="ECO:0000313" key="2">
    <source>
        <dbReference type="Proteomes" id="UP000001695"/>
    </source>
</evidence>
<dbReference type="EMBL" id="CP001016">
    <property type="protein sequence ID" value="ACB96260.1"/>
    <property type="molecule type" value="Genomic_DNA"/>
</dbReference>
<proteinExistence type="predicted"/>
<reference evidence="1 2" key="2">
    <citation type="journal article" date="2010" name="J. Bacteriol.">
        <title>Complete genome sequence of Beijerinckia indica subsp. indica.</title>
        <authorList>
            <person name="Tamas I."/>
            <person name="Dedysh S.N."/>
            <person name="Liesack W."/>
            <person name="Stott M.B."/>
            <person name="Alam M."/>
            <person name="Murrell J.C."/>
            <person name="Dunfield P.F."/>
        </authorList>
    </citation>
    <scope>NUCLEOTIDE SEQUENCE [LARGE SCALE GENOMIC DNA]</scope>
    <source>
        <strain evidence="2">ATCC 9039 / DSM 1715 / NCIMB 8712</strain>
    </source>
</reference>
<name>B2IJE7_BEII9</name>
<gene>
    <name evidence="1" type="ordered locus">Bind_2688</name>
</gene>
<dbReference type="Proteomes" id="UP000001695">
    <property type="component" value="Chromosome"/>
</dbReference>
<dbReference type="eggNOG" id="ENOG5033MIT">
    <property type="taxonomic scope" value="Bacteria"/>
</dbReference>
<dbReference type="OrthoDB" id="7677041at2"/>
<dbReference type="HOGENOM" id="CLU_1308120_0_0_5"/>
<dbReference type="STRING" id="395963.Bind_2688"/>
<organism evidence="1 2">
    <name type="scientific">Beijerinckia indica subsp. indica (strain ATCC 9039 / DSM 1715 / NCIMB 8712)</name>
    <dbReference type="NCBI Taxonomy" id="395963"/>
    <lineage>
        <taxon>Bacteria</taxon>
        <taxon>Pseudomonadati</taxon>
        <taxon>Pseudomonadota</taxon>
        <taxon>Alphaproteobacteria</taxon>
        <taxon>Hyphomicrobiales</taxon>
        <taxon>Beijerinckiaceae</taxon>
        <taxon>Beijerinckia</taxon>
    </lineage>
</organism>
<evidence type="ECO:0000313" key="1">
    <source>
        <dbReference type="EMBL" id="ACB96260.1"/>
    </source>
</evidence>
<reference evidence="2" key="1">
    <citation type="submission" date="2008-03" db="EMBL/GenBank/DDBJ databases">
        <title>Complete sequence of chromosome of Beijerinckia indica subsp. indica ATCC 9039.</title>
        <authorList>
            <consortium name="US DOE Joint Genome Institute"/>
            <person name="Copeland A."/>
            <person name="Lucas S."/>
            <person name="Lapidus A."/>
            <person name="Glavina del Rio T."/>
            <person name="Dalin E."/>
            <person name="Tice H."/>
            <person name="Bruce D."/>
            <person name="Goodwin L."/>
            <person name="Pitluck S."/>
            <person name="LaButti K."/>
            <person name="Schmutz J."/>
            <person name="Larimer F."/>
            <person name="Land M."/>
            <person name="Hauser L."/>
            <person name="Kyrpides N."/>
            <person name="Mikhailova N."/>
            <person name="Dunfield P.F."/>
            <person name="Dedysh S.N."/>
            <person name="Liesack W."/>
            <person name="Saw J.H."/>
            <person name="Alam M."/>
            <person name="Chen Y."/>
            <person name="Murrell J.C."/>
            <person name="Richardson P."/>
        </authorList>
    </citation>
    <scope>NUCLEOTIDE SEQUENCE [LARGE SCALE GENOMIC DNA]</scope>
    <source>
        <strain evidence="2">ATCC 9039 / DSM 1715 / NCIMB 8712</strain>
    </source>
</reference>
<sequence length="210" mass="23829">MNTRPVSEFLRDFNALEIKNNSGGSAGVLEHDVNIDIEREDDLSAKLLAAREEGQAAGLTEGLKQGEARLAQERQEFDRRFGEAKTLWLEQIARSLKDEFLSAMNLVENNIVDSVEHVLKPFLEHQIRHHALSELRRIIDSLYQDNNKQLIVMSGPKDILDVLTKDLPMPVQRIDTDPTNIDEVRITAGKTEVQTQIHAWISCLEDALEH</sequence>
<dbReference type="RefSeq" id="WP_012385611.1">
    <property type="nucleotide sequence ID" value="NC_010581.1"/>
</dbReference>
<dbReference type="AlphaFoldDB" id="B2IJE7"/>
<accession>B2IJE7</accession>
<dbReference type="KEGG" id="bid:Bind_2688"/>
<keyword evidence="2" id="KW-1185">Reference proteome</keyword>
<evidence type="ECO:0008006" key="3">
    <source>
        <dbReference type="Google" id="ProtNLM"/>
    </source>
</evidence>
<protein>
    <recommendedName>
        <fullName evidence="3">Flagellar assembly protein FliH/Type III secretion system HrpE domain-containing protein</fullName>
    </recommendedName>
</protein>